<evidence type="ECO:0000313" key="4">
    <source>
        <dbReference type="Proteomes" id="UP001596620"/>
    </source>
</evidence>
<dbReference type="Proteomes" id="UP001596620">
    <property type="component" value="Unassembled WGS sequence"/>
</dbReference>
<reference evidence="4" key="1">
    <citation type="journal article" date="2019" name="Int. J. Syst. Evol. Microbiol.">
        <title>The Global Catalogue of Microorganisms (GCM) 10K type strain sequencing project: providing services to taxonomists for standard genome sequencing and annotation.</title>
        <authorList>
            <consortium name="The Broad Institute Genomics Platform"/>
            <consortium name="The Broad Institute Genome Sequencing Center for Infectious Disease"/>
            <person name="Wu L."/>
            <person name="Ma J."/>
        </authorList>
    </citation>
    <scope>NUCLEOTIDE SEQUENCE [LARGE SCALE GENOMIC DNA]</scope>
    <source>
        <strain evidence="4">JCM 30234</strain>
    </source>
</reference>
<accession>A0ABW2V064</accession>
<name>A0ABW2V064_9BACI</name>
<dbReference type="SMART" id="SM00327">
    <property type="entry name" value="VWA"/>
    <property type="match status" value="1"/>
</dbReference>
<evidence type="ECO:0000259" key="2">
    <source>
        <dbReference type="SMART" id="SM00327"/>
    </source>
</evidence>
<gene>
    <name evidence="3" type="ORF">ACFQU8_10800</name>
</gene>
<keyword evidence="4" id="KW-1185">Reference proteome</keyword>
<feature type="region of interest" description="Disordered" evidence="1">
    <location>
        <begin position="299"/>
        <end position="333"/>
    </location>
</feature>
<feature type="region of interest" description="Disordered" evidence="1">
    <location>
        <begin position="248"/>
        <end position="287"/>
    </location>
</feature>
<dbReference type="SUPFAM" id="SSF53300">
    <property type="entry name" value="vWA-like"/>
    <property type="match status" value="1"/>
</dbReference>
<sequence>MFRFRETNVDTRLFRQLQDLASVLTGFPDINFYYSYGSAIDLDQSSMKLTASANWGIGDVKTHEAGAKTDILLRAIGTLTASNIRDLQSCLQANNHSALPKFGNQLITLLENIRLEEFIKRERPGTTELFATRRVYLKRFFTQQLEANITRSLALDELFCLIYLLIESDTPDPVFTQANRQQTDQLETLKPLLFQLFEAKRSRDTVELANQIRDRVEPNYTDMAHTYFIFPVADLTGGTEETAFDKLTRTDPLANDSQEEDPSTEKSETFEQEFATWHSENENADRSQNFMQFDLEEGTRSSLMGEGARETEEGDQALASMQGSSGSSDQNDYANMEAMPKQQDQQQESSSGNVYGRENQNAVKIIKEARASTPSETEQYAAFAEDIAPIKRRLSRTIEKMLEYKRQAPRRQLTSGRLSKKLLPVVTDEFPRLFYKKNEESKELDAAFTLLVDCSASMLDKMEDTKKGIVLFHEVLKSLAIPHTIIGFWEEATSVKDNYQPNYFHVIHSFNDSLYQSDSARIMQLEAQEDNRDGFSIRAAAEELSARSEKNRFLLVFSDGEPAAADYTENGIIDTNLAVSETRKKDIDVIGIFLAEGEIGEQEDSLMQNIYGKERLMIPTVTDLPDHFAPLLKRLLLRTI</sequence>
<dbReference type="InterPro" id="IPR051928">
    <property type="entry name" value="NorD/CobT"/>
</dbReference>
<evidence type="ECO:0000313" key="3">
    <source>
        <dbReference type="EMBL" id="MFC7747673.1"/>
    </source>
</evidence>
<dbReference type="CDD" id="cd01454">
    <property type="entry name" value="vWA_norD_type"/>
    <property type="match status" value="1"/>
</dbReference>
<dbReference type="Gene3D" id="3.40.50.410">
    <property type="entry name" value="von Willebrand factor, type A domain"/>
    <property type="match status" value="1"/>
</dbReference>
<dbReference type="InterPro" id="IPR002035">
    <property type="entry name" value="VWF_A"/>
</dbReference>
<feature type="domain" description="VWFA" evidence="2">
    <location>
        <begin position="445"/>
        <end position="636"/>
    </location>
</feature>
<dbReference type="InterPro" id="IPR036465">
    <property type="entry name" value="vWFA_dom_sf"/>
</dbReference>
<proteinExistence type="predicted"/>
<evidence type="ECO:0000256" key="1">
    <source>
        <dbReference type="SAM" id="MobiDB-lite"/>
    </source>
</evidence>
<dbReference type="EMBL" id="JBHTGR010000055">
    <property type="protein sequence ID" value="MFC7747673.1"/>
    <property type="molecule type" value="Genomic_DNA"/>
</dbReference>
<comment type="caution">
    <text evidence="3">The sequence shown here is derived from an EMBL/GenBank/DDBJ whole genome shotgun (WGS) entry which is preliminary data.</text>
</comment>
<organism evidence="3 4">
    <name type="scientific">Lentibacillus kimchii</name>
    <dbReference type="NCBI Taxonomy" id="1542911"/>
    <lineage>
        <taxon>Bacteria</taxon>
        <taxon>Bacillati</taxon>
        <taxon>Bacillota</taxon>
        <taxon>Bacilli</taxon>
        <taxon>Bacillales</taxon>
        <taxon>Bacillaceae</taxon>
        <taxon>Lentibacillus</taxon>
    </lineage>
</organism>
<feature type="compositionally biased region" description="Polar residues" evidence="1">
    <location>
        <begin position="319"/>
        <end position="333"/>
    </location>
</feature>
<dbReference type="PANTHER" id="PTHR41248">
    <property type="entry name" value="NORD PROTEIN"/>
    <property type="match status" value="1"/>
</dbReference>
<protein>
    <submittedName>
        <fullName evidence="3">VWA domain-containing protein</fullName>
    </submittedName>
</protein>
<dbReference type="RefSeq" id="WP_382359784.1">
    <property type="nucleotide sequence ID" value="NZ_JBHTGR010000055.1"/>
</dbReference>
<dbReference type="PANTHER" id="PTHR41248:SF1">
    <property type="entry name" value="NORD PROTEIN"/>
    <property type="match status" value="1"/>
</dbReference>